<dbReference type="Proteomes" id="UP000681967">
    <property type="component" value="Unassembled WGS sequence"/>
</dbReference>
<accession>A0A8S3BAC1</accession>
<dbReference type="EMBL" id="CAJOBJ010148912">
    <property type="protein sequence ID" value="CAF4796350.1"/>
    <property type="molecule type" value="Genomic_DNA"/>
</dbReference>
<sequence length="26" mass="2924">MFAICRDSTTSGMNKTKMRLCSKEGQ</sequence>
<feature type="non-terminal residue" evidence="3">
    <location>
        <position position="26"/>
    </location>
</feature>
<gene>
    <name evidence="2" type="ORF">BYL167_LOCUS35126</name>
    <name evidence="3" type="ORF">GIL414_LOCUS46965</name>
</gene>
<proteinExistence type="predicted"/>
<evidence type="ECO:0000256" key="1">
    <source>
        <dbReference type="SAM" id="MobiDB-lite"/>
    </source>
</evidence>
<feature type="region of interest" description="Disordered" evidence="1">
    <location>
        <begin position="1"/>
        <end position="26"/>
    </location>
</feature>
<protein>
    <submittedName>
        <fullName evidence="3">Uncharacterized protein</fullName>
    </submittedName>
</protein>
<name>A0A8S3BAC1_9BILA</name>
<dbReference type="Proteomes" id="UP000681720">
    <property type="component" value="Unassembled WGS sequence"/>
</dbReference>
<dbReference type="AlphaFoldDB" id="A0A8S3BAC1"/>
<reference evidence="3" key="1">
    <citation type="submission" date="2021-02" db="EMBL/GenBank/DDBJ databases">
        <authorList>
            <person name="Nowell W R."/>
        </authorList>
    </citation>
    <scope>NUCLEOTIDE SEQUENCE</scope>
</reference>
<evidence type="ECO:0000313" key="4">
    <source>
        <dbReference type="Proteomes" id="UP000681720"/>
    </source>
</evidence>
<evidence type="ECO:0000313" key="3">
    <source>
        <dbReference type="EMBL" id="CAF4796350.1"/>
    </source>
</evidence>
<organism evidence="3 4">
    <name type="scientific">Rotaria magnacalcarata</name>
    <dbReference type="NCBI Taxonomy" id="392030"/>
    <lineage>
        <taxon>Eukaryota</taxon>
        <taxon>Metazoa</taxon>
        <taxon>Spiralia</taxon>
        <taxon>Gnathifera</taxon>
        <taxon>Rotifera</taxon>
        <taxon>Eurotatoria</taxon>
        <taxon>Bdelloidea</taxon>
        <taxon>Philodinida</taxon>
        <taxon>Philodinidae</taxon>
        <taxon>Rotaria</taxon>
    </lineage>
</organism>
<comment type="caution">
    <text evidence="3">The sequence shown here is derived from an EMBL/GenBank/DDBJ whole genome shotgun (WGS) entry which is preliminary data.</text>
</comment>
<evidence type="ECO:0000313" key="2">
    <source>
        <dbReference type="EMBL" id="CAF4480876.1"/>
    </source>
</evidence>
<dbReference type="EMBL" id="CAJOBH010073032">
    <property type="protein sequence ID" value="CAF4480876.1"/>
    <property type="molecule type" value="Genomic_DNA"/>
</dbReference>